<gene>
    <name evidence="2" type="ORF">Q4528_12200</name>
</gene>
<organism evidence="2 3">
    <name type="scientific">Staphylococcus pasteuri_A</name>
    <dbReference type="NCBI Taxonomy" id="3062664"/>
    <lineage>
        <taxon>Bacteria</taxon>
        <taxon>Bacillati</taxon>
        <taxon>Bacillota</taxon>
        <taxon>Bacilli</taxon>
        <taxon>Bacillales</taxon>
        <taxon>Staphylococcaceae</taxon>
        <taxon>Staphylococcus</taxon>
    </lineage>
</organism>
<feature type="domain" description="Scaffold protein Nfu/NifU N-terminal" evidence="1">
    <location>
        <begin position="4"/>
        <end position="84"/>
    </location>
</feature>
<evidence type="ECO:0000313" key="2">
    <source>
        <dbReference type="EMBL" id="MDO6574889.1"/>
    </source>
</evidence>
<comment type="caution">
    <text evidence="2">The sequence shown here is derived from an EMBL/GenBank/DDBJ whole genome shotgun (WGS) entry which is preliminary data.</text>
</comment>
<proteinExistence type="predicted"/>
<evidence type="ECO:0000313" key="3">
    <source>
        <dbReference type="Proteomes" id="UP001170310"/>
    </source>
</evidence>
<dbReference type="SUPFAM" id="SSF110836">
    <property type="entry name" value="Hypothetical protein SAV1430"/>
    <property type="match status" value="1"/>
</dbReference>
<evidence type="ECO:0000259" key="1">
    <source>
        <dbReference type="SMART" id="SM00932"/>
    </source>
</evidence>
<keyword evidence="3" id="KW-1185">Reference proteome</keyword>
<accession>A0AAW7YU79</accession>
<dbReference type="InterPro" id="IPR036498">
    <property type="entry name" value="Nfu/NifU_N_sf"/>
</dbReference>
<dbReference type="Proteomes" id="UP001170310">
    <property type="component" value="Unassembled WGS sequence"/>
</dbReference>
<dbReference type="Gene3D" id="3.30.1370.70">
    <property type="entry name" value="Scaffold protein Nfu/NifU, N-terminal domain"/>
    <property type="match status" value="1"/>
</dbReference>
<sequence length="84" mass="9749">MEIVSISETPNHNTMKITLNESREDMKSNTYTEAQEGQPEFINALFDIDGVKSIFYVMDFISVDKENQADWNTLIPQIEDKFNQ</sequence>
<dbReference type="Pfam" id="PF08712">
    <property type="entry name" value="Nfu_N"/>
    <property type="match status" value="1"/>
</dbReference>
<protein>
    <submittedName>
        <fullName evidence="2">NifU N-terminal domain-containing protein</fullName>
    </submittedName>
</protein>
<dbReference type="EMBL" id="JAUOQO010000016">
    <property type="protein sequence ID" value="MDO6574889.1"/>
    <property type="molecule type" value="Genomic_DNA"/>
</dbReference>
<reference evidence="2" key="1">
    <citation type="submission" date="2023-07" db="EMBL/GenBank/DDBJ databases">
        <title>Genome content predicts the carbon catabolic preferences of heterotrophic bacteria.</title>
        <authorList>
            <person name="Gralka M."/>
        </authorList>
    </citation>
    <scope>NUCLEOTIDE SEQUENCE</scope>
    <source>
        <strain evidence="2">E2R20</strain>
    </source>
</reference>
<dbReference type="InterPro" id="IPR014824">
    <property type="entry name" value="Nfu/NifU_N"/>
</dbReference>
<name>A0AAW7YU79_9STAP</name>
<dbReference type="RefSeq" id="WP_046466685.1">
    <property type="nucleotide sequence ID" value="NZ_JAUOQO010000016.1"/>
</dbReference>
<dbReference type="SMART" id="SM00932">
    <property type="entry name" value="Nfu_N"/>
    <property type="match status" value="1"/>
</dbReference>
<dbReference type="AlphaFoldDB" id="A0AAW7YU79"/>